<evidence type="ECO:0000256" key="4">
    <source>
        <dbReference type="ARBA" id="ARBA00023163"/>
    </source>
</evidence>
<feature type="compositionally biased region" description="Polar residues" evidence="6">
    <location>
        <begin position="711"/>
        <end position="728"/>
    </location>
</feature>
<feature type="region of interest" description="Disordered" evidence="6">
    <location>
        <begin position="706"/>
        <end position="728"/>
    </location>
</feature>
<feature type="region of interest" description="Disordered" evidence="6">
    <location>
        <begin position="870"/>
        <end position="893"/>
    </location>
</feature>
<dbReference type="GO" id="GO:0006357">
    <property type="term" value="P:regulation of transcription by RNA polymerase II"/>
    <property type="evidence" value="ECO:0007669"/>
    <property type="project" value="InterPro"/>
</dbReference>
<comment type="subcellular location">
    <subcellularLocation>
        <location evidence="1">Nucleus</location>
    </subcellularLocation>
</comment>
<evidence type="ECO:0000256" key="3">
    <source>
        <dbReference type="ARBA" id="ARBA00023015"/>
    </source>
</evidence>
<protein>
    <recommendedName>
        <fullName evidence="7">Mediator complex subunit Med12 domain-containing protein</fullName>
    </recommendedName>
</protein>
<dbReference type="Pfam" id="PF09497">
    <property type="entry name" value="Med12"/>
    <property type="match status" value="1"/>
</dbReference>
<sequence>MSDQFGKRDLISDLESVGFLLYSKLLSQTAGGSSSFSYFSRLSMVANPVTHIGQRLPIEGNFFEGWIQLYRRTGSRLFKVLILDRRRLVISCSTTRIHPTVVQCWRQHAASLPPNFSRRPLQLTPYKLKCDKEHLNSRLGPPDFLPQTPNCPEETLTKEYVLSGYRETVEGLEEAREISLSQVQSFTKPVIFKCKEAIRKCHRAINESRAQKRKAGQVYGVPLEGLQLTKPGIFPDQRSCGEEFRKKWIEGLSQQHKRLKSLADHVPHGYRRKSLFEVLIKNNVPLLRATWFAKVTYLNQVRPGSSSISSGVPDKTHISRSEQWTKDVIDYMQYLLDEVISRNSVHSALHIRDRSPQMVYAGSIQLKNDPTLGTVDCEEPSLHFKWWYVVRILQWHHREGLLIPSLIIDWVLNQLQEKELRGVLQLLLPVIYGFIDTVVLSQSYVRTLVGIAIRFIQEPSPGGSDLVDNSRRAYTMAALIEMLRYLMLAVPDTFVALDCFPMPPCVMTNVVTDGSLYSKVTEDTRKVKNGPFEVAYFLRDKGPEVRSDSYSISRVVSSIQKRAQHLATAARPGHPGQSVVKALHALDKALAHGDLREAYKFLLENVHESSIDDCWFAEVSSCLRSSLKYIRGVTLSSICSVFFICEWATCDFRDFHYAPPRGMKFTGRKDFSAIYIAVRLLKLNMRGAGISSRLRDHKIVKNDHLRKDPGQLTNHAGRSPASGASESLCNSRRAREKCGDFLDMFDSPSPLHDILVCWIDQHEVQNTEGFKRLQLLIVELIRAGIFYPQAYVRQLIVSGIMDGDGPLSDPMKQKRHCKILKHLPGSYVRDALEEARIAESPVLSEVMNVYRNERKLVFHGMIDSYNTACGSSNHKHKARPNSGESLSAPSIDQLRSSESGSFLLSKDVSRGIELEELKGSITALLQFPSSSSTDTGVDESQVSFKKAVIYGSYGMDNSEGTPGCEECRRAKKQKLSEEKSSYSRIYPQNPSDDEETWWMRKGQKSIESFRAEPPPKPAKTASRGRQKIVRKTQSLAQLAAARIEGSQGASTSHVCDSKVSCPHHRPGIEGSVPKSADGTRMPNGDVVSVGKVLKRLRFVDKRTMTVWLIGIVKQLVEGSEKTVTKVGQYGRPFSAADERGCVRWKLGEDELSAVLYLIDSCDELVLAARFLLWLLPKVLGSCSATVHGSRNILTIPKNTENNVCEVGEAYLLSSMRRYEGIIVAADLIPETLSVVMHRAQAILTSNGRVSGSPAVIYVRYLLKKYGSVESVTEWEKNVKSTFDKRLASEVESGRLVDGEFGFPLGVPVGVQDPDHYFRQKITGVRVSRVGLSMRDIVQKKVDEAVNYFYGKDRKLFGPNSGKLPGFQKWEDVYQIGQQIVMGLMDCMRQTGGAAQEGDPTLVSSAISAIVCNVGQVIAKIPDLTASNNHMSSSTSASLQFARCILRIHVICLCILKEALGERQSRVFEVALATETSSALVQLSAPGKAPRSQFQLSPESNDCNLSSDILNNSSTVAIGRAAKISAAVSALVIGAILQGVSSLERMVSLFRLKDGLDVVHFVRSMRSNSNGNARSGGTLKADSLAEVSVHWFRVLVGNCKTVSDGFIVDLLGEASILALCRMQRMLPLNLVFPPAYSMFAFVLWRPLILNASSGTRDEVQHLHHSLMLAFGDVIKHLPFREVCLRHTHSLYDLIAADTVDSDFASLLEASGVDLRSKASAFVPLRSRLFLNALIDCRIPQPIAKQNDGNQVAVQGESKLHCAENETKLLDKLVYILDTLQPAKFHWQWVELRLLLNEQAVIEKLEAHDLSLVEALKSLSPNTDKASVSENESNIIEMILTRLLVRPDAAPLFSEVVHLLGRSLEDSMLLQAKWFLGGQDVLFGRKSVRQRLNNIAVSRGLSTRAQYWKPWGWCTSNTDSTTSKRDKFKSEVSSIEEGEVVDEGTILKRPVKRSGHTVDVEGLLVSQQHVTERALVDLILPCLDQASDDSRSTFATDMIKQMNHIEQQINAVTREASKPAGTVASGIESPTTKISRKGTRGSSPGLARRAAGPAETIPPSPAALRASLSLRLQFILRLFPIIYADREPSARNMRYMLASVILRILGSRVVHEDASHSFNQAYSSKREVDSLVEASATASVVMCLESLFDRLLLLLHGLLSSHQPRWLKWKSSSKSPSESSKDYSAFEREAAENLQNELDRMQLPETVRWRIQSAMPILFPSSRWSISCQPPSVAPAALSSLLPSNPISVLHSSNGPNQTQRNPASLLRTATGVAGKAKHVSSQQENDLEVDPWILLEDGAGSSHSPSNSPLVGGGDHANLKASNWLKGTVRVRRTDLTYIVISWLSFEDMDHEEKKESGMEEKKVTDFEALKKCLEENKGDNAKCKSLVEAFKSSSSRSRPNRPHRPIRIKAGSWTDV</sequence>
<organism evidence="8 9">
    <name type="scientific">Anisodus acutangulus</name>
    <dbReference type="NCBI Taxonomy" id="402998"/>
    <lineage>
        <taxon>Eukaryota</taxon>
        <taxon>Viridiplantae</taxon>
        <taxon>Streptophyta</taxon>
        <taxon>Embryophyta</taxon>
        <taxon>Tracheophyta</taxon>
        <taxon>Spermatophyta</taxon>
        <taxon>Magnoliopsida</taxon>
        <taxon>eudicotyledons</taxon>
        <taxon>Gunneridae</taxon>
        <taxon>Pentapetalae</taxon>
        <taxon>asterids</taxon>
        <taxon>lamiids</taxon>
        <taxon>Solanales</taxon>
        <taxon>Solanaceae</taxon>
        <taxon>Solanoideae</taxon>
        <taxon>Hyoscyameae</taxon>
        <taxon>Anisodus</taxon>
    </lineage>
</organism>
<feature type="compositionally biased region" description="Polar residues" evidence="6">
    <location>
        <begin position="882"/>
        <end position="893"/>
    </location>
</feature>
<evidence type="ECO:0000256" key="5">
    <source>
        <dbReference type="ARBA" id="ARBA00023242"/>
    </source>
</evidence>
<feature type="region of interest" description="Disordered" evidence="6">
    <location>
        <begin position="2015"/>
        <end position="2056"/>
    </location>
</feature>
<feature type="domain" description="Mediator complex subunit Med12" evidence="7">
    <location>
        <begin position="233"/>
        <end position="294"/>
    </location>
</feature>
<keyword evidence="9" id="KW-1185">Reference proteome</keyword>
<reference evidence="9" key="1">
    <citation type="journal article" date="2023" name="Proc. Natl. Acad. Sci. U.S.A.">
        <title>Genomic and structural basis for evolution of tropane alkaloid biosynthesis.</title>
        <authorList>
            <person name="Wanga Y.-J."/>
            <person name="Taina T."/>
            <person name="Yua J.-Y."/>
            <person name="Lia J."/>
            <person name="Xua B."/>
            <person name="Chenc J."/>
            <person name="D'Auriad J.C."/>
            <person name="Huanga J.-P."/>
            <person name="Huanga S.-X."/>
        </authorList>
    </citation>
    <scope>NUCLEOTIDE SEQUENCE [LARGE SCALE GENOMIC DNA]</scope>
    <source>
        <strain evidence="9">cv. KIB-2019</strain>
    </source>
</reference>
<dbReference type="PANTHER" id="PTHR46567">
    <property type="entry name" value="MEDIATOR OF RNA POLYMERASE II TRANSCRIPTION SUBUNIT 12"/>
    <property type="match status" value="1"/>
</dbReference>
<feature type="region of interest" description="Disordered" evidence="6">
    <location>
        <begin position="1008"/>
        <end position="1028"/>
    </location>
</feature>
<dbReference type="PANTHER" id="PTHR46567:SF1">
    <property type="entry name" value="MEDIATOR OF RNA POLYMERASE II TRANSCRIPTION SUBUNIT 12"/>
    <property type="match status" value="1"/>
</dbReference>
<dbReference type="OrthoDB" id="20828at2759"/>
<dbReference type="SMART" id="SM01281">
    <property type="entry name" value="Med12"/>
    <property type="match status" value="1"/>
</dbReference>
<dbReference type="Proteomes" id="UP001152561">
    <property type="component" value="Unassembled WGS sequence"/>
</dbReference>
<evidence type="ECO:0000259" key="7">
    <source>
        <dbReference type="SMART" id="SM01281"/>
    </source>
</evidence>
<dbReference type="EMBL" id="JAJAGQ010000004">
    <property type="protein sequence ID" value="KAJ8565368.1"/>
    <property type="molecule type" value="Genomic_DNA"/>
</dbReference>
<dbReference type="GO" id="GO:0016592">
    <property type="term" value="C:mediator complex"/>
    <property type="evidence" value="ECO:0007669"/>
    <property type="project" value="InterPro"/>
</dbReference>
<evidence type="ECO:0000313" key="9">
    <source>
        <dbReference type="Proteomes" id="UP001152561"/>
    </source>
</evidence>
<evidence type="ECO:0000313" key="8">
    <source>
        <dbReference type="EMBL" id="KAJ8565368.1"/>
    </source>
</evidence>
<keyword evidence="4" id="KW-0804">Transcription</keyword>
<comment type="similarity">
    <text evidence="2">Belongs to the Mediator complex subunit 12 family.</text>
</comment>
<name>A0A9Q1MQ60_9SOLA</name>
<keyword evidence="3" id="KW-0805">Transcription regulation</keyword>
<dbReference type="GO" id="GO:0003712">
    <property type="term" value="F:transcription coregulator activity"/>
    <property type="evidence" value="ECO:0007669"/>
    <property type="project" value="InterPro"/>
</dbReference>
<gene>
    <name evidence="8" type="ORF">K7X08_007944</name>
</gene>
<evidence type="ECO:0000256" key="2">
    <source>
        <dbReference type="ARBA" id="ARBA00010289"/>
    </source>
</evidence>
<feature type="compositionally biased region" description="Basic residues" evidence="6">
    <location>
        <begin position="2398"/>
        <end position="2407"/>
    </location>
</feature>
<dbReference type="InterPro" id="IPR019035">
    <property type="entry name" value="Mediator_Med12"/>
</dbReference>
<comment type="caution">
    <text evidence="8">The sequence shown here is derived from an EMBL/GenBank/DDBJ whole genome shotgun (WGS) entry which is preliminary data.</text>
</comment>
<feature type="region of interest" description="Disordered" evidence="6">
    <location>
        <begin position="2390"/>
        <end position="2416"/>
    </location>
</feature>
<proteinExistence type="inferred from homology"/>
<evidence type="ECO:0000256" key="6">
    <source>
        <dbReference type="SAM" id="MobiDB-lite"/>
    </source>
</evidence>
<evidence type="ECO:0000256" key="1">
    <source>
        <dbReference type="ARBA" id="ARBA00004123"/>
    </source>
</evidence>
<keyword evidence="5" id="KW-0539">Nucleus</keyword>
<accession>A0A9Q1MQ60</accession>